<dbReference type="Proteomes" id="UP000606786">
    <property type="component" value="Unassembled WGS sequence"/>
</dbReference>
<organism evidence="1 2">
    <name type="scientific">Ceratitis capitata</name>
    <name type="common">Mediterranean fruit fly</name>
    <name type="synonym">Tephritis capitata</name>
    <dbReference type="NCBI Taxonomy" id="7213"/>
    <lineage>
        <taxon>Eukaryota</taxon>
        <taxon>Metazoa</taxon>
        <taxon>Ecdysozoa</taxon>
        <taxon>Arthropoda</taxon>
        <taxon>Hexapoda</taxon>
        <taxon>Insecta</taxon>
        <taxon>Pterygota</taxon>
        <taxon>Neoptera</taxon>
        <taxon>Endopterygota</taxon>
        <taxon>Diptera</taxon>
        <taxon>Brachycera</taxon>
        <taxon>Muscomorpha</taxon>
        <taxon>Tephritoidea</taxon>
        <taxon>Tephritidae</taxon>
        <taxon>Ceratitis</taxon>
        <taxon>Ceratitis</taxon>
    </lineage>
</organism>
<proteinExistence type="predicted"/>
<evidence type="ECO:0000313" key="1">
    <source>
        <dbReference type="EMBL" id="CAD7005773.1"/>
    </source>
</evidence>
<sequence>MKILYTYTGIHTFEETCIKVDAQSSDTALFRGGESQISEHDCNLIAMKSKGPPEEATLKTSKCCHQRELLRYILKKKFSFATHFNLICAALCEHAAATQRQSNYYVHCLHTGASQYALRYSVGKPSTSDDALPVVMGMWWQCSGGILIK</sequence>
<protein>
    <submittedName>
        <fullName evidence="1">(Mediterranean fruit fly) hypothetical protein</fullName>
    </submittedName>
</protein>
<reference evidence="1" key="1">
    <citation type="submission" date="2020-11" db="EMBL/GenBank/DDBJ databases">
        <authorList>
            <person name="Whitehead M."/>
        </authorList>
    </citation>
    <scope>NUCLEOTIDE SEQUENCE</scope>
    <source>
        <strain evidence="1">EGII</strain>
    </source>
</reference>
<keyword evidence="2" id="KW-1185">Reference proteome</keyword>
<accession>A0A811V829</accession>
<comment type="caution">
    <text evidence="1">The sequence shown here is derived from an EMBL/GenBank/DDBJ whole genome shotgun (WGS) entry which is preliminary data.</text>
</comment>
<evidence type="ECO:0000313" key="2">
    <source>
        <dbReference type="Proteomes" id="UP000606786"/>
    </source>
</evidence>
<dbReference type="AlphaFoldDB" id="A0A811V829"/>
<name>A0A811V829_CERCA</name>
<dbReference type="EMBL" id="CAJHJT010000034">
    <property type="protein sequence ID" value="CAD7005773.1"/>
    <property type="molecule type" value="Genomic_DNA"/>
</dbReference>
<gene>
    <name evidence="1" type="ORF">CCAP1982_LOCUS14121</name>
</gene>